<evidence type="ECO:0000313" key="4">
    <source>
        <dbReference type="Proteomes" id="UP001597474"/>
    </source>
</evidence>
<evidence type="ECO:0000313" key="3">
    <source>
        <dbReference type="EMBL" id="MFD2740689.1"/>
    </source>
</evidence>
<gene>
    <name evidence="3" type="ORF">ACFSUD_13970</name>
</gene>
<comment type="caution">
    <text evidence="3">The sequence shown here is derived from an EMBL/GenBank/DDBJ whole genome shotgun (WGS) entry which is preliminary data.</text>
</comment>
<dbReference type="SMART" id="SM00470">
    <property type="entry name" value="ParB"/>
    <property type="match status" value="1"/>
</dbReference>
<dbReference type="PANTHER" id="PTHR33375">
    <property type="entry name" value="CHROMOSOME-PARTITIONING PROTEIN PARB-RELATED"/>
    <property type="match status" value="1"/>
</dbReference>
<dbReference type="RefSeq" id="WP_386375226.1">
    <property type="nucleotide sequence ID" value="NZ_JBHUMP010000012.1"/>
</dbReference>
<dbReference type="Proteomes" id="UP001597474">
    <property type="component" value="Unassembled WGS sequence"/>
</dbReference>
<organism evidence="3 4">
    <name type="scientific">Sulfitobacter aestuarii</name>
    <dbReference type="NCBI Taxonomy" id="2161676"/>
    <lineage>
        <taxon>Bacteria</taxon>
        <taxon>Pseudomonadati</taxon>
        <taxon>Pseudomonadota</taxon>
        <taxon>Alphaproteobacteria</taxon>
        <taxon>Rhodobacterales</taxon>
        <taxon>Roseobacteraceae</taxon>
        <taxon>Sulfitobacter</taxon>
    </lineage>
</organism>
<reference evidence="4" key="1">
    <citation type="journal article" date="2019" name="Int. J. Syst. Evol. Microbiol.">
        <title>The Global Catalogue of Microorganisms (GCM) 10K type strain sequencing project: providing services to taxonomists for standard genome sequencing and annotation.</title>
        <authorList>
            <consortium name="The Broad Institute Genomics Platform"/>
            <consortium name="The Broad Institute Genome Sequencing Center for Infectious Disease"/>
            <person name="Wu L."/>
            <person name="Ma J."/>
        </authorList>
    </citation>
    <scope>NUCLEOTIDE SEQUENCE [LARGE SCALE GENOMIC DNA]</scope>
    <source>
        <strain evidence="4">TISTR 2562</strain>
    </source>
</reference>
<evidence type="ECO:0000259" key="2">
    <source>
        <dbReference type="SMART" id="SM00470"/>
    </source>
</evidence>
<feature type="compositionally biased region" description="Polar residues" evidence="1">
    <location>
        <begin position="34"/>
        <end position="49"/>
    </location>
</feature>
<dbReference type="Gene3D" id="3.90.1530.30">
    <property type="match status" value="1"/>
</dbReference>
<dbReference type="InterPro" id="IPR036086">
    <property type="entry name" value="ParB/Sulfiredoxin_sf"/>
</dbReference>
<sequence length="377" mass="42030">MVKKRSVFDIDFDLDGDEEEAGFPAGNRRAPETKSFNNIEGHPLQNSEPQPVRRGPMASAISESADANLERAGAEAAIRAENDALAHEHVRLKKLGLITDLIPTADVRADKLTRDRSINADPELAELKSSIQSVGLSNPIRVEQTDEGYELIQGFRRLSAFRELAEETGDPRYHRIPAALVPRGEPIIDLYRKMVDENMVRKDLSFGEMAQLALSYARDTEIEVGDAVTLLYASALKQKRTYIRQFARVLDDLDGRLRYPEAIPRALGLEVYKLFDAEPDRATHIVTALDASPRRDANFELRLLRESLTARKEKPKAAAARSVSKTSLRLGRPEGEARVTASDGRVELRLERDFSAVSKATLQRGIEAFLAELDQSD</sequence>
<feature type="region of interest" description="Disordered" evidence="1">
    <location>
        <begin position="16"/>
        <end position="60"/>
    </location>
</feature>
<protein>
    <submittedName>
        <fullName evidence="3">ParB/RepB/Spo0J family partition protein</fullName>
    </submittedName>
</protein>
<keyword evidence="4" id="KW-1185">Reference proteome</keyword>
<dbReference type="PANTHER" id="PTHR33375:SF1">
    <property type="entry name" value="CHROMOSOME-PARTITIONING PROTEIN PARB-RELATED"/>
    <property type="match status" value="1"/>
</dbReference>
<accession>A0ABW5U4E1</accession>
<dbReference type="SUPFAM" id="SSF110849">
    <property type="entry name" value="ParB/Sulfiredoxin"/>
    <property type="match status" value="1"/>
</dbReference>
<proteinExistence type="predicted"/>
<feature type="domain" description="ParB-like N-terminal" evidence="2">
    <location>
        <begin position="105"/>
        <end position="198"/>
    </location>
</feature>
<name>A0ABW5U4E1_9RHOB</name>
<dbReference type="EMBL" id="JBHUMP010000012">
    <property type="protein sequence ID" value="MFD2740689.1"/>
    <property type="molecule type" value="Genomic_DNA"/>
</dbReference>
<evidence type="ECO:0000256" key="1">
    <source>
        <dbReference type="SAM" id="MobiDB-lite"/>
    </source>
</evidence>
<dbReference type="Pfam" id="PF02195">
    <property type="entry name" value="ParB_N"/>
    <property type="match status" value="1"/>
</dbReference>
<dbReference type="InterPro" id="IPR003115">
    <property type="entry name" value="ParB_N"/>
</dbReference>
<dbReference type="InterPro" id="IPR050336">
    <property type="entry name" value="Chromosome_partition/occlusion"/>
</dbReference>